<evidence type="ECO:0000256" key="1">
    <source>
        <dbReference type="SAM" id="Phobius"/>
    </source>
</evidence>
<proteinExistence type="predicted"/>
<feature type="transmembrane region" description="Helical" evidence="1">
    <location>
        <begin position="50"/>
        <end position="71"/>
    </location>
</feature>
<protein>
    <submittedName>
        <fullName evidence="2">Uncharacterized protein</fullName>
    </submittedName>
</protein>
<reference evidence="3" key="1">
    <citation type="submission" date="2016-10" db="EMBL/GenBank/DDBJ databases">
        <authorList>
            <person name="Varghese N."/>
            <person name="Submissions S."/>
        </authorList>
    </citation>
    <scope>NUCLEOTIDE SEQUENCE [LARGE SCALE GENOMIC DNA]</scope>
    <source>
        <strain evidence="3">DSM 28463</strain>
    </source>
</reference>
<gene>
    <name evidence="2" type="ORF">SAMN04487859_11681</name>
</gene>
<feature type="transmembrane region" description="Helical" evidence="1">
    <location>
        <begin position="6"/>
        <end position="26"/>
    </location>
</feature>
<dbReference type="AlphaFoldDB" id="A0A1I5ELA7"/>
<name>A0A1I5ELA7_9RHOB</name>
<keyword evidence="3" id="KW-1185">Reference proteome</keyword>
<evidence type="ECO:0000313" key="3">
    <source>
        <dbReference type="Proteomes" id="UP000198599"/>
    </source>
</evidence>
<sequence>MECLEAAPWPFVLFVFFAFISAYVVAKHNAFALKDTLLALGGMKKFEKNWLINLLIAATLTLPLGASYWVIAACGA</sequence>
<dbReference type="EMBL" id="FOVP01000016">
    <property type="protein sequence ID" value="SFO12200.1"/>
    <property type="molecule type" value="Genomic_DNA"/>
</dbReference>
<keyword evidence="1" id="KW-0812">Transmembrane</keyword>
<organism evidence="2 3">
    <name type="scientific">Roseovarius lutimaris</name>
    <dbReference type="NCBI Taxonomy" id="1005928"/>
    <lineage>
        <taxon>Bacteria</taxon>
        <taxon>Pseudomonadati</taxon>
        <taxon>Pseudomonadota</taxon>
        <taxon>Alphaproteobacteria</taxon>
        <taxon>Rhodobacterales</taxon>
        <taxon>Roseobacteraceae</taxon>
        <taxon>Roseovarius</taxon>
    </lineage>
</organism>
<dbReference type="Proteomes" id="UP000198599">
    <property type="component" value="Unassembled WGS sequence"/>
</dbReference>
<accession>A0A1I5ELA7</accession>
<keyword evidence="1" id="KW-1133">Transmembrane helix</keyword>
<keyword evidence="1" id="KW-0472">Membrane</keyword>
<evidence type="ECO:0000313" key="2">
    <source>
        <dbReference type="EMBL" id="SFO12200.1"/>
    </source>
</evidence>